<name>A0AA37XHW5_9MICO</name>
<protein>
    <submittedName>
        <fullName evidence="1">Uncharacterized protein</fullName>
    </submittedName>
</protein>
<sequence>MGVGRRRHPALGQRSSGPGVAIKAWAGGTQSEVSLTQHVDDKTSPVRRFFEERFPHVGELKYADVSTPPSVIAGPLGPLTITDLAAFSPGRAVALPVDGEGYPWRVAGTAFDYRLRLELGPLDLSTTTAFQGWDDKMRRPQGRAADSGWLQLVTALDALHHQLLTRGLDVDQERELARLCGVLALYEQAYRMGGILNPKVGDLPIWQLPPGAPLPELLALIDGRLADDVSALIALARDRAPALVRPTSFTGNPSFARSRDLRGADGDLVTDGTLIEVKCVQTAALGRRYGWQVLGYLLADTDDRHAITAVGWYFARQGYLWSFSVEEFLTRLAGRPVNIEEARAEFAQVCAAVAPRRRAPTPPEPGSVQRAVQLHPPASGRGKWHMTAEDVPWIAHGTYPPDDLSSPACGTSATLNLDAEPLSPPVGTSQADVAPQACRRCLLYSEEFYANRPD</sequence>
<comment type="caution">
    <text evidence="1">The sequence shown here is derived from an EMBL/GenBank/DDBJ whole genome shotgun (WGS) entry which is preliminary data.</text>
</comment>
<dbReference type="AlphaFoldDB" id="A0AA37XHW5"/>
<dbReference type="EMBL" id="BSUM01000003">
    <property type="protein sequence ID" value="GMA33677.1"/>
    <property type="molecule type" value="Genomic_DNA"/>
</dbReference>
<keyword evidence="2" id="KW-1185">Reference proteome</keyword>
<gene>
    <name evidence="1" type="ORF">GCM10025875_36690</name>
</gene>
<organism evidence="1 2">
    <name type="scientific">Litorihabitans aurantiacus</name>
    <dbReference type="NCBI Taxonomy" id="1930061"/>
    <lineage>
        <taxon>Bacteria</taxon>
        <taxon>Bacillati</taxon>
        <taxon>Actinomycetota</taxon>
        <taxon>Actinomycetes</taxon>
        <taxon>Micrococcales</taxon>
        <taxon>Beutenbergiaceae</taxon>
        <taxon>Litorihabitans</taxon>
    </lineage>
</organism>
<evidence type="ECO:0000313" key="2">
    <source>
        <dbReference type="Proteomes" id="UP001157161"/>
    </source>
</evidence>
<accession>A0AA37XHW5</accession>
<evidence type="ECO:0000313" key="1">
    <source>
        <dbReference type="EMBL" id="GMA33677.1"/>
    </source>
</evidence>
<dbReference type="Proteomes" id="UP001157161">
    <property type="component" value="Unassembled WGS sequence"/>
</dbReference>
<reference evidence="1" key="2">
    <citation type="submission" date="2023-02" db="EMBL/GenBank/DDBJ databases">
        <authorList>
            <person name="Sun Q."/>
            <person name="Mori K."/>
        </authorList>
    </citation>
    <scope>NUCLEOTIDE SEQUENCE</scope>
    <source>
        <strain evidence="1">NBRC 112290</strain>
    </source>
</reference>
<proteinExistence type="predicted"/>
<reference evidence="1" key="1">
    <citation type="journal article" date="2014" name="Int. J. Syst. Evol. Microbiol.">
        <title>Complete genome sequence of Corynebacterium casei LMG S-19264T (=DSM 44701T), isolated from a smear-ripened cheese.</title>
        <authorList>
            <consortium name="US DOE Joint Genome Institute (JGI-PGF)"/>
            <person name="Walter F."/>
            <person name="Albersmeier A."/>
            <person name="Kalinowski J."/>
            <person name="Ruckert C."/>
        </authorList>
    </citation>
    <scope>NUCLEOTIDE SEQUENCE</scope>
    <source>
        <strain evidence="1">NBRC 112290</strain>
    </source>
</reference>